<name>A0ABX1G6U4_9MICC</name>
<reference evidence="1 2" key="1">
    <citation type="submission" date="2020-04" db="EMBL/GenBank/DDBJ databases">
        <title>Paeniglutamicibacter sp. ANT13_2, a novel actinomycete isolated from sediment in Antarctica.</title>
        <authorList>
            <person name="Sakdapetsiri C."/>
            <person name="Pinyakong O."/>
        </authorList>
    </citation>
    <scope>NUCLEOTIDE SEQUENCE [LARGE SCALE GENOMIC DNA]</scope>
    <source>
        <strain evidence="1 2">ANT13_2</strain>
    </source>
</reference>
<dbReference type="RefSeq" id="WP_168151961.1">
    <property type="nucleotide sequence ID" value="NZ_JAAWVT010000004.1"/>
</dbReference>
<keyword evidence="2" id="KW-1185">Reference proteome</keyword>
<accession>A0ABX1G6U4</accession>
<evidence type="ECO:0000313" key="1">
    <source>
        <dbReference type="EMBL" id="NKG21137.1"/>
    </source>
</evidence>
<protein>
    <submittedName>
        <fullName evidence="1">Uncharacterized protein</fullName>
    </submittedName>
</protein>
<dbReference type="EMBL" id="JAAWVT010000004">
    <property type="protein sequence ID" value="NKG21137.1"/>
    <property type="molecule type" value="Genomic_DNA"/>
</dbReference>
<comment type="caution">
    <text evidence="1">The sequence shown here is derived from an EMBL/GenBank/DDBJ whole genome shotgun (WGS) entry which is preliminary data.</text>
</comment>
<organism evidence="1 2">
    <name type="scientific">Paeniglutamicibacter terrestris</name>
    <dbReference type="NCBI Taxonomy" id="2723403"/>
    <lineage>
        <taxon>Bacteria</taxon>
        <taxon>Bacillati</taxon>
        <taxon>Actinomycetota</taxon>
        <taxon>Actinomycetes</taxon>
        <taxon>Micrococcales</taxon>
        <taxon>Micrococcaceae</taxon>
        <taxon>Paeniglutamicibacter</taxon>
    </lineage>
</organism>
<proteinExistence type="predicted"/>
<dbReference type="Proteomes" id="UP000746595">
    <property type="component" value="Unassembled WGS sequence"/>
</dbReference>
<sequence length="60" mass="6562">MSAQTTESQTTPDADQLLIKKLRQDIEALVATIERIRVIADTEVPPAGRAFIIEAIGENL</sequence>
<evidence type="ECO:0000313" key="2">
    <source>
        <dbReference type="Proteomes" id="UP000746595"/>
    </source>
</evidence>
<gene>
    <name evidence="1" type="ORF">HED64_10520</name>
</gene>